<feature type="domain" description="DUF559" evidence="1">
    <location>
        <begin position="6"/>
        <end position="110"/>
    </location>
</feature>
<keyword evidence="2" id="KW-0378">Hydrolase</keyword>
<dbReference type="InterPro" id="IPR011335">
    <property type="entry name" value="Restrct_endonuc-II-like"/>
</dbReference>
<keyword evidence="3" id="KW-1185">Reference proteome</keyword>
<dbReference type="Proteomes" id="UP000319980">
    <property type="component" value="Unassembled WGS sequence"/>
</dbReference>
<dbReference type="AlphaFoldDB" id="A0A5C5U137"/>
<gene>
    <name evidence="2" type="ORF">FQY83_10475</name>
</gene>
<protein>
    <submittedName>
        <fullName evidence="2">Endonuclease domain-containing protein</fullName>
    </submittedName>
</protein>
<dbReference type="EMBL" id="VOHK01000004">
    <property type="protein sequence ID" value="TWT20163.1"/>
    <property type="molecule type" value="Genomic_DNA"/>
</dbReference>
<dbReference type="GO" id="GO:0004519">
    <property type="term" value="F:endonuclease activity"/>
    <property type="evidence" value="ECO:0007669"/>
    <property type="project" value="UniProtKB-KW"/>
</dbReference>
<comment type="caution">
    <text evidence="2">The sequence shown here is derived from an EMBL/GenBank/DDBJ whole genome shotgun (WGS) entry which is preliminary data.</text>
</comment>
<keyword evidence="2" id="KW-0540">Nuclease</keyword>
<dbReference type="RefSeq" id="WP_146387742.1">
    <property type="nucleotide sequence ID" value="NZ_VOHK01000004.1"/>
</dbReference>
<dbReference type="InterPro" id="IPR047216">
    <property type="entry name" value="Endonuclease_DUF559_bact"/>
</dbReference>
<dbReference type="PANTHER" id="PTHR38590:SF1">
    <property type="entry name" value="BLL0828 PROTEIN"/>
    <property type="match status" value="1"/>
</dbReference>
<reference evidence="2 3" key="1">
    <citation type="journal article" date="2008" name="Int. J. Syst. Evol. Microbiol.">
        <title>Luteimonas marina sp. nov., isolated from seawater.</title>
        <authorList>
            <person name="Baik K.S."/>
            <person name="Park S.C."/>
            <person name="Kim M.S."/>
            <person name="Kim E.M."/>
            <person name="Park C."/>
            <person name="Chun J."/>
            <person name="Seong C.N."/>
        </authorList>
    </citation>
    <scope>NUCLEOTIDE SEQUENCE [LARGE SCALE GENOMIC DNA]</scope>
    <source>
        <strain evidence="2 3">FR1330</strain>
    </source>
</reference>
<keyword evidence="2" id="KW-0255">Endonuclease</keyword>
<dbReference type="PANTHER" id="PTHR38590">
    <property type="entry name" value="BLL0828 PROTEIN"/>
    <property type="match status" value="1"/>
</dbReference>
<dbReference type="CDD" id="cd01038">
    <property type="entry name" value="Endonuclease_DUF559"/>
    <property type="match status" value="1"/>
</dbReference>
<accession>A0A5C5U137</accession>
<evidence type="ECO:0000313" key="2">
    <source>
        <dbReference type="EMBL" id="TWT20163.1"/>
    </source>
</evidence>
<dbReference type="InterPro" id="IPR007569">
    <property type="entry name" value="DUF559"/>
</dbReference>
<evidence type="ECO:0000259" key="1">
    <source>
        <dbReference type="Pfam" id="PF04480"/>
    </source>
</evidence>
<organism evidence="2 3">
    <name type="scientific">Luteimonas marina</name>
    <dbReference type="NCBI Taxonomy" id="488485"/>
    <lineage>
        <taxon>Bacteria</taxon>
        <taxon>Pseudomonadati</taxon>
        <taxon>Pseudomonadota</taxon>
        <taxon>Gammaproteobacteria</taxon>
        <taxon>Lysobacterales</taxon>
        <taxon>Lysobacteraceae</taxon>
        <taxon>Luteimonas</taxon>
    </lineage>
</organism>
<dbReference type="Pfam" id="PF04480">
    <property type="entry name" value="DUF559"/>
    <property type="match status" value="1"/>
</dbReference>
<dbReference type="SUPFAM" id="SSF52980">
    <property type="entry name" value="Restriction endonuclease-like"/>
    <property type="match status" value="1"/>
</dbReference>
<dbReference type="Gene3D" id="3.40.960.10">
    <property type="entry name" value="VSR Endonuclease"/>
    <property type="match status" value="1"/>
</dbReference>
<name>A0A5C5U137_9GAMM</name>
<evidence type="ECO:0000313" key="3">
    <source>
        <dbReference type="Proteomes" id="UP000319980"/>
    </source>
</evidence>
<dbReference type="OrthoDB" id="9798754at2"/>
<sequence>MRQGQKRDRARELRRDMTDAERRLWRCLRLRQLDGFRFRRQVLVGPYIADFACLEAELLVEVDGGQHDGAEGDPVRDAFLRRHGFRILRFWNNEVLADLEGVCEVIQHRLAEGPPPRHKAP</sequence>
<proteinExistence type="predicted"/>